<reference evidence="1 2" key="1">
    <citation type="submission" date="2019-07" db="EMBL/GenBank/DDBJ databases">
        <title>Genome sequence of Acholeplasma laidlawii strain with increased resistance to erythromycin.</title>
        <authorList>
            <person name="Medvedeva E.S."/>
            <person name="Baranova N.B."/>
            <person name="Siniagina M.N."/>
            <person name="Mouzykantov A."/>
            <person name="Chernova O.A."/>
            <person name="Chernov V.M."/>
        </authorList>
    </citation>
    <scope>NUCLEOTIDE SEQUENCE [LARGE SCALE GENOMIC DNA]</scope>
    <source>
        <strain evidence="1 2">PG8REry</strain>
    </source>
</reference>
<evidence type="ECO:0000313" key="2">
    <source>
        <dbReference type="Proteomes" id="UP000315938"/>
    </source>
</evidence>
<dbReference type="Pfam" id="PF06107">
    <property type="entry name" value="DUF951"/>
    <property type="match status" value="1"/>
</dbReference>
<sequence length="56" mass="6513">MSKYTIGQIVKTKKQHVCGSKEWIVLRVGVDMKLECKGCGRQIMMLQFELDKRLVK</sequence>
<dbReference type="RefSeq" id="WP_012242037.1">
    <property type="nucleotide sequence ID" value="NZ_CP103951.1"/>
</dbReference>
<comment type="caution">
    <text evidence="1">The sequence shown here is derived from an EMBL/GenBank/DDBJ whole genome shotgun (WGS) entry which is preliminary data.</text>
</comment>
<dbReference type="PIRSF" id="PIRSF037263">
    <property type="entry name" value="DUF951_bac"/>
    <property type="match status" value="1"/>
</dbReference>
<accession>A0A553IGX5</accession>
<evidence type="ECO:0000313" key="1">
    <source>
        <dbReference type="EMBL" id="TRX99449.1"/>
    </source>
</evidence>
<dbReference type="PANTHER" id="PTHR38455">
    <property type="entry name" value="HYPOTHETICAL CYTOSOLIC PROTEIN"/>
    <property type="match status" value="1"/>
</dbReference>
<proteinExistence type="predicted"/>
<gene>
    <name evidence="1" type="ORF">FNV44_07035</name>
</gene>
<dbReference type="PANTHER" id="PTHR38455:SF1">
    <property type="entry name" value="DUF951 DOMAIN-CONTAINING PROTEIN"/>
    <property type="match status" value="1"/>
</dbReference>
<protein>
    <submittedName>
        <fullName evidence="1">DUF951 domain-containing protein</fullName>
    </submittedName>
</protein>
<dbReference type="GeneID" id="41339617"/>
<name>A0A553IGX5_ACHLA</name>
<dbReference type="Proteomes" id="UP000315938">
    <property type="component" value="Unassembled WGS sequence"/>
</dbReference>
<dbReference type="AlphaFoldDB" id="A0A553IGX5"/>
<dbReference type="EMBL" id="VKID01000002">
    <property type="protein sequence ID" value="TRX99449.1"/>
    <property type="molecule type" value="Genomic_DNA"/>
</dbReference>
<organism evidence="1 2">
    <name type="scientific">Acholeplasma laidlawii</name>
    <dbReference type="NCBI Taxonomy" id="2148"/>
    <lineage>
        <taxon>Bacteria</taxon>
        <taxon>Bacillati</taxon>
        <taxon>Mycoplasmatota</taxon>
        <taxon>Mollicutes</taxon>
        <taxon>Acholeplasmatales</taxon>
        <taxon>Acholeplasmataceae</taxon>
        <taxon>Acholeplasma</taxon>
    </lineage>
</organism>
<dbReference type="InterPro" id="IPR009296">
    <property type="entry name" value="DUF951"/>
</dbReference>